<evidence type="ECO:0000313" key="2">
    <source>
        <dbReference type="Proteomes" id="UP000008783"/>
    </source>
</evidence>
<gene>
    <name evidence="1" type="ORF">PGTG_14300</name>
</gene>
<dbReference type="AlphaFoldDB" id="E3KVC1"/>
<name>E3KVC1_PUCGT</name>
<dbReference type="Proteomes" id="UP000008783">
    <property type="component" value="Unassembled WGS sequence"/>
</dbReference>
<accession>E3KVC1</accession>
<dbReference type="HOGENOM" id="CLU_1787777_0_0_1"/>
<dbReference type="RefSeq" id="XP_003332635.1">
    <property type="nucleotide sequence ID" value="XM_003332587.1"/>
</dbReference>
<dbReference type="OrthoDB" id="10309421at2759"/>
<sequence length="145" mass="16283">MRCWHSGSFTPLQEPLRINRQYPITQVRLRSLAVIFAQSPKPDGLMQLPRQLLASAALAMCLMAVCIEGCPLCGSPIPARLFCRKMEWVSAVTRRAFECREPGCSLDVYMSTYTCEECGTKHRVSWEPCPTHDKQVVLPAGPDEL</sequence>
<evidence type="ECO:0000313" key="1">
    <source>
        <dbReference type="EMBL" id="EFP88216.1"/>
    </source>
</evidence>
<proteinExistence type="predicted"/>
<dbReference type="GeneID" id="10535526"/>
<reference evidence="2" key="2">
    <citation type="journal article" date="2011" name="Proc. Natl. Acad. Sci. U.S.A.">
        <title>Obligate biotrophy features unraveled by the genomic analysis of rust fungi.</title>
        <authorList>
            <person name="Duplessis S."/>
            <person name="Cuomo C.A."/>
            <person name="Lin Y.-C."/>
            <person name="Aerts A."/>
            <person name="Tisserant E."/>
            <person name="Veneault-Fourrey C."/>
            <person name="Joly D.L."/>
            <person name="Hacquard S."/>
            <person name="Amselem J."/>
            <person name="Cantarel B.L."/>
            <person name="Chiu R."/>
            <person name="Coutinho P.M."/>
            <person name="Feau N."/>
            <person name="Field M."/>
            <person name="Frey P."/>
            <person name="Gelhaye E."/>
            <person name="Goldberg J."/>
            <person name="Grabherr M.G."/>
            <person name="Kodira C.D."/>
            <person name="Kohler A."/>
            <person name="Kuees U."/>
            <person name="Lindquist E.A."/>
            <person name="Lucas S.M."/>
            <person name="Mago R."/>
            <person name="Mauceli E."/>
            <person name="Morin E."/>
            <person name="Murat C."/>
            <person name="Pangilinan J.L."/>
            <person name="Park R."/>
            <person name="Pearson M."/>
            <person name="Quesneville H."/>
            <person name="Rouhier N."/>
            <person name="Sakthikumar S."/>
            <person name="Salamov A.A."/>
            <person name="Schmutz J."/>
            <person name="Selles B."/>
            <person name="Shapiro H."/>
            <person name="Tanguay P."/>
            <person name="Tuskan G.A."/>
            <person name="Henrissat B."/>
            <person name="Van de Peer Y."/>
            <person name="Rouze P."/>
            <person name="Ellis J.G."/>
            <person name="Dodds P.N."/>
            <person name="Schein J.E."/>
            <person name="Zhong S."/>
            <person name="Hamelin R.C."/>
            <person name="Grigoriev I.V."/>
            <person name="Szabo L.J."/>
            <person name="Martin F."/>
        </authorList>
    </citation>
    <scope>NUCLEOTIDE SEQUENCE [LARGE SCALE GENOMIC DNA]</scope>
    <source>
        <strain evidence="2">CRL 75-36-700-3 / race SCCL</strain>
    </source>
</reference>
<keyword evidence="2" id="KW-1185">Reference proteome</keyword>
<dbReference type="VEuPathDB" id="FungiDB:PGTG_14300"/>
<organism evidence="1 2">
    <name type="scientific">Puccinia graminis f. sp. tritici (strain CRL 75-36-700-3 / race SCCL)</name>
    <name type="common">Black stem rust fungus</name>
    <dbReference type="NCBI Taxonomy" id="418459"/>
    <lineage>
        <taxon>Eukaryota</taxon>
        <taxon>Fungi</taxon>
        <taxon>Dikarya</taxon>
        <taxon>Basidiomycota</taxon>
        <taxon>Pucciniomycotina</taxon>
        <taxon>Pucciniomycetes</taxon>
        <taxon>Pucciniales</taxon>
        <taxon>Pucciniaceae</taxon>
        <taxon>Puccinia</taxon>
    </lineage>
</organism>
<dbReference type="EMBL" id="DS178312">
    <property type="protein sequence ID" value="EFP88216.1"/>
    <property type="molecule type" value="Genomic_DNA"/>
</dbReference>
<protein>
    <submittedName>
        <fullName evidence="1">Uncharacterized protein</fullName>
    </submittedName>
</protein>
<reference key="1">
    <citation type="submission" date="2007-01" db="EMBL/GenBank/DDBJ databases">
        <title>The Genome Sequence of Puccinia graminis f. sp. tritici Strain CRL 75-36-700-3.</title>
        <authorList>
            <consortium name="The Broad Institute Genome Sequencing Platform"/>
            <person name="Birren B."/>
            <person name="Lander E."/>
            <person name="Galagan J."/>
            <person name="Nusbaum C."/>
            <person name="Devon K."/>
            <person name="Cuomo C."/>
            <person name="Jaffe D."/>
            <person name="Butler J."/>
            <person name="Alvarez P."/>
            <person name="Gnerre S."/>
            <person name="Grabherr M."/>
            <person name="Mauceli E."/>
            <person name="Brockman W."/>
            <person name="Young S."/>
            <person name="LaButti K."/>
            <person name="Sykes S."/>
            <person name="DeCaprio D."/>
            <person name="Crawford M."/>
            <person name="Koehrsen M."/>
            <person name="Engels R."/>
            <person name="Montgomery P."/>
            <person name="Pearson M."/>
            <person name="Howarth C."/>
            <person name="Larson L."/>
            <person name="White J."/>
            <person name="Zeng Q."/>
            <person name="Kodira C."/>
            <person name="Yandava C."/>
            <person name="Alvarado L."/>
            <person name="O'Leary S."/>
            <person name="Szabo L."/>
            <person name="Dean R."/>
            <person name="Schein J."/>
        </authorList>
    </citation>
    <scope>NUCLEOTIDE SEQUENCE</scope>
    <source>
        <strain>CRL 75-36-700-3</strain>
    </source>
</reference>
<dbReference type="KEGG" id="pgr:PGTG_14300"/>
<dbReference type="InParanoid" id="E3KVC1"/>